<keyword evidence="2" id="KW-1133">Transmembrane helix</keyword>
<keyword evidence="4" id="KW-1185">Reference proteome</keyword>
<keyword evidence="2" id="KW-0812">Transmembrane</keyword>
<dbReference type="Gene3D" id="3.90.550.50">
    <property type="match status" value="1"/>
</dbReference>
<evidence type="ECO:0000313" key="3">
    <source>
        <dbReference type="EMBL" id="CAH9100046.1"/>
    </source>
</evidence>
<accession>A0AAV0DFS4</accession>
<reference evidence="3" key="1">
    <citation type="submission" date="2022-07" db="EMBL/GenBank/DDBJ databases">
        <authorList>
            <person name="Macas J."/>
            <person name="Novak P."/>
            <person name="Neumann P."/>
        </authorList>
    </citation>
    <scope>NUCLEOTIDE SEQUENCE</scope>
</reference>
<feature type="region of interest" description="Disordered" evidence="1">
    <location>
        <begin position="75"/>
        <end position="98"/>
    </location>
</feature>
<dbReference type="InterPro" id="IPR006740">
    <property type="entry name" value="DUF604"/>
</dbReference>
<comment type="caution">
    <text evidence="3">The sequence shown here is derived from an EMBL/GenBank/DDBJ whole genome shotgun (WGS) entry which is preliminary data.</text>
</comment>
<dbReference type="FunFam" id="3.90.550.50:FF:000061">
    <property type="entry name" value="AT4g00300 protein"/>
    <property type="match status" value="1"/>
</dbReference>
<name>A0AAV0DFS4_9ASTE</name>
<dbReference type="Proteomes" id="UP001152523">
    <property type="component" value="Unassembled WGS sequence"/>
</dbReference>
<evidence type="ECO:0000256" key="1">
    <source>
        <dbReference type="SAM" id="MobiDB-lite"/>
    </source>
</evidence>
<sequence length="531" mass="59569">MKNSSSSSPSSSSSSPSTSLVIGLSKALLISGVIFFIGIVLIPNIRNCPADYATEVVSKSDSATKGTLSSVSLLSPNSNHLGSSSAPQEDDDDPNAPTTLKHLMFGMVGSEAAWHHRKPYVESWWRPNHTRGYLFLDVNPTGDLLPWSPLSPPYKISENITRVVQETGHVDARVARMVHGIRETVRAAGDNKGVRWVVMGDDDTIFMVDNLVQVVAGYDHTKYYYIGGQSEFVLSNFWFSFNQAFGGAGFVLSYPLAKAMSDGIMDCLKRYSYLTSADKTTMSCVADLGVNISPHRGFHQLDMRGDISGFLSYHPNVPLMSLHHFDMADPIFPFVDRAEAARRIMKSAQLDQSRVMQQVICYHRPLNWSFSLSWGYSAQIYERRMPRSYLQNPIETFLTWGEASNPPFWMFDVRPRSGDPCEAPHFFFLRTAKLKKRQKLIAPRSGNNNHHNNNNDDEILTTYFRSWKRGLGPCSATTPNRSADQISRIQVISPATTRFQNDRSECCNVVRVSRTRASIKLRRCKVDEVIA</sequence>
<dbReference type="AlphaFoldDB" id="A0AAV0DFS4"/>
<dbReference type="PANTHER" id="PTHR10811">
    <property type="entry name" value="FRINGE-RELATED"/>
    <property type="match status" value="1"/>
</dbReference>
<evidence type="ECO:0000256" key="2">
    <source>
        <dbReference type="SAM" id="Phobius"/>
    </source>
</evidence>
<gene>
    <name evidence="3" type="ORF">CEPIT_LOCUS15174</name>
</gene>
<proteinExistence type="predicted"/>
<keyword evidence="2" id="KW-0472">Membrane</keyword>
<organism evidence="3 4">
    <name type="scientific">Cuscuta epithymum</name>
    <dbReference type="NCBI Taxonomy" id="186058"/>
    <lineage>
        <taxon>Eukaryota</taxon>
        <taxon>Viridiplantae</taxon>
        <taxon>Streptophyta</taxon>
        <taxon>Embryophyta</taxon>
        <taxon>Tracheophyta</taxon>
        <taxon>Spermatophyta</taxon>
        <taxon>Magnoliopsida</taxon>
        <taxon>eudicotyledons</taxon>
        <taxon>Gunneridae</taxon>
        <taxon>Pentapetalae</taxon>
        <taxon>asterids</taxon>
        <taxon>lamiids</taxon>
        <taxon>Solanales</taxon>
        <taxon>Convolvulaceae</taxon>
        <taxon>Cuscuteae</taxon>
        <taxon>Cuscuta</taxon>
        <taxon>Cuscuta subgen. Cuscuta</taxon>
    </lineage>
</organism>
<protein>
    <submittedName>
        <fullName evidence="3">Uncharacterized protein</fullName>
    </submittedName>
</protein>
<feature type="transmembrane region" description="Helical" evidence="2">
    <location>
        <begin position="20"/>
        <end position="42"/>
    </location>
</feature>
<dbReference type="EMBL" id="CAMAPF010000107">
    <property type="protein sequence ID" value="CAH9100046.1"/>
    <property type="molecule type" value="Genomic_DNA"/>
</dbReference>
<evidence type="ECO:0000313" key="4">
    <source>
        <dbReference type="Proteomes" id="UP001152523"/>
    </source>
</evidence>
<dbReference type="Pfam" id="PF04646">
    <property type="entry name" value="DUF604"/>
    <property type="match status" value="1"/>
</dbReference>